<dbReference type="Proteomes" id="UP000186817">
    <property type="component" value="Unassembled WGS sequence"/>
</dbReference>
<protein>
    <submittedName>
        <fullName evidence="4">Proton-gated ion channel</fullName>
    </submittedName>
</protein>
<feature type="domain" description="Neurotransmitter-gated ion-channel ligand-binding" evidence="3">
    <location>
        <begin position="155"/>
        <end position="295"/>
    </location>
</feature>
<feature type="transmembrane region" description="Helical" evidence="2">
    <location>
        <begin position="620"/>
        <end position="641"/>
    </location>
</feature>
<evidence type="ECO:0000313" key="4">
    <source>
        <dbReference type="EMBL" id="OLP94508.1"/>
    </source>
</evidence>
<dbReference type="InterPro" id="IPR036734">
    <property type="entry name" value="Neur_chan_lig-bd_sf"/>
</dbReference>
<dbReference type="InterPro" id="IPR006202">
    <property type="entry name" value="Neur_chan_lig-bd"/>
</dbReference>
<dbReference type="GO" id="GO:0004888">
    <property type="term" value="F:transmembrane signaling receptor activity"/>
    <property type="evidence" value="ECO:0007669"/>
    <property type="project" value="InterPro"/>
</dbReference>
<dbReference type="PANTHER" id="PTHR18945">
    <property type="entry name" value="NEUROTRANSMITTER GATED ION CHANNEL"/>
    <property type="match status" value="1"/>
</dbReference>
<dbReference type="OrthoDB" id="416833at2759"/>
<dbReference type="AlphaFoldDB" id="A0A1Q9DH49"/>
<feature type="transmembrane region" description="Helical" evidence="2">
    <location>
        <begin position="647"/>
        <end position="664"/>
    </location>
</feature>
<dbReference type="SUPFAM" id="SSF63712">
    <property type="entry name" value="Nicotinic receptor ligand binding domain-like"/>
    <property type="match status" value="1"/>
</dbReference>
<feature type="region of interest" description="Disordered" evidence="1">
    <location>
        <begin position="470"/>
        <end position="503"/>
    </location>
</feature>
<dbReference type="Pfam" id="PF02931">
    <property type="entry name" value="Neur_chan_LBD"/>
    <property type="match status" value="1"/>
</dbReference>
<evidence type="ECO:0000313" key="5">
    <source>
        <dbReference type="Proteomes" id="UP000186817"/>
    </source>
</evidence>
<accession>A0A1Q9DH49</accession>
<comment type="caution">
    <text evidence="4">The sequence shown here is derived from an EMBL/GenBank/DDBJ whole genome shotgun (WGS) entry which is preliminary data.</text>
</comment>
<proteinExistence type="predicted"/>
<dbReference type="GO" id="GO:0005230">
    <property type="term" value="F:extracellular ligand-gated monoatomic ion channel activity"/>
    <property type="evidence" value="ECO:0007669"/>
    <property type="project" value="InterPro"/>
</dbReference>
<dbReference type="InterPro" id="IPR006201">
    <property type="entry name" value="Neur_channel"/>
</dbReference>
<feature type="transmembrane region" description="Helical" evidence="2">
    <location>
        <begin position="353"/>
        <end position="372"/>
    </location>
</feature>
<evidence type="ECO:0000256" key="2">
    <source>
        <dbReference type="SAM" id="Phobius"/>
    </source>
</evidence>
<keyword evidence="5" id="KW-1185">Reference proteome</keyword>
<dbReference type="EMBL" id="LSRX01000538">
    <property type="protein sequence ID" value="OLP94508.1"/>
    <property type="molecule type" value="Genomic_DNA"/>
</dbReference>
<feature type="compositionally biased region" description="Polar residues" evidence="1">
    <location>
        <begin position="487"/>
        <end position="500"/>
    </location>
</feature>
<evidence type="ECO:0000259" key="3">
    <source>
        <dbReference type="Pfam" id="PF02931"/>
    </source>
</evidence>
<keyword evidence="2" id="KW-0472">Membrane</keyword>
<gene>
    <name evidence="4" type="primary">glvI</name>
    <name evidence="4" type="ORF">AK812_SmicGene23432</name>
</gene>
<keyword evidence="2" id="KW-1133">Transmembrane helix</keyword>
<dbReference type="GO" id="GO:0016020">
    <property type="term" value="C:membrane"/>
    <property type="evidence" value="ECO:0007669"/>
    <property type="project" value="InterPro"/>
</dbReference>
<organism evidence="4 5">
    <name type="scientific">Symbiodinium microadriaticum</name>
    <name type="common">Dinoflagellate</name>
    <name type="synonym">Zooxanthella microadriatica</name>
    <dbReference type="NCBI Taxonomy" id="2951"/>
    <lineage>
        <taxon>Eukaryota</taxon>
        <taxon>Sar</taxon>
        <taxon>Alveolata</taxon>
        <taxon>Dinophyceae</taxon>
        <taxon>Suessiales</taxon>
        <taxon>Symbiodiniaceae</taxon>
        <taxon>Symbiodinium</taxon>
    </lineage>
</organism>
<keyword evidence="2" id="KW-0812">Transmembrane</keyword>
<reference evidence="4 5" key="1">
    <citation type="submission" date="2016-02" db="EMBL/GenBank/DDBJ databases">
        <title>Genome analysis of coral dinoflagellate symbionts highlights evolutionary adaptations to a symbiotic lifestyle.</title>
        <authorList>
            <person name="Aranda M."/>
            <person name="Li Y."/>
            <person name="Liew Y.J."/>
            <person name="Baumgarten S."/>
            <person name="Simakov O."/>
            <person name="Wilson M."/>
            <person name="Piel J."/>
            <person name="Ashoor H."/>
            <person name="Bougouffa S."/>
            <person name="Bajic V.B."/>
            <person name="Ryu T."/>
            <person name="Ravasi T."/>
            <person name="Bayer T."/>
            <person name="Micklem G."/>
            <person name="Kim H."/>
            <person name="Bhak J."/>
            <person name="Lajeunesse T.C."/>
            <person name="Voolstra C.R."/>
        </authorList>
    </citation>
    <scope>NUCLEOTIDE SEQUENCE [LARGE SCALE GENOMIC DNA]</scope>
    <source>
        <strain evidence="4 5">CCMP2467</strain>
    </source>
</reference>
<evidence type="ECO:0000256" key="1">
    <source>
        <dbReference type="SAM" id="MobiDB-lite"/>
    </source>
</evidence>
<sequence>MWLQPAENCGRTPAKAEGLRGQFAFRFCRLQNPYKYRSFMQRLRSLLLPPLLPLLLPLPADAVETHTDASSLVRREDSLKTAAWHRRVRIFLRRVVEWEADDSHDSHTEAFFGRPDRMMEMEVGPRGSINSKELPGQIRRQDFVAGGASLAEARAKPREVMFGIFCRRVFDVDVIKKTWTGDIVLTVSWNDPEVSQVLPVGKEDTRYSTDDARKLIWLPDIGVTNRDFKNVEVISSSVKIWSSGWATKVERMLVTMTNDFDTSAYPFDHQSLQVIVASEKLMADELVLKPHTDTTLIGVKDDVLTGTGFGGTEGAKPKYSISSFKETDALLVKSRGLFEIQIARGFGGAGRQIFGPTLTLLAVSYSVFYFPLVPAFTMPRVASSVISLLGEMTLLTKARVPDSWTDVYMEMVCLLIGSVSVLSLSMERSPGIPQEEASTNYDLLATDYTINPEPANDNSIAKEEQVAIAPPTQPPDATEGARDSPESHQQSSTVSPTSRTGVIRGLTPLEAGAARAIPRTVTAETSAFEEHYPQPEQHVRTATEYSNYVNFQRDVQETTASHAYHEDTENSREKHDNDTYYQNRQDRAEWRERRRLRRRICFHTYKNEELAKKLNHVYKISYPVVFFILFILLLCFSSGAFNDLCAFLVRTIVCLLLVANFVWVRRSLAPSESKPEEPADKPEGT</sequence>
<name>A0A1Q9DH49_SYMMI</name>
<dbReference type="Gene3D" id="2.70.170.10">
    <property type="entry name" value="Neurotransmitter-gated ion-channel ligand-binding domain"/>
    <property type="match status" value="1"/>
</dbReference>